<sequence>MNQTVSLIVLAVCAAVCIALYCGGCAIEKNWYPMFVVIPCVLAVVFAYLFIATGEGGLEGGWFSKDTWLFFCVCCIVSVIGLPLVLYHCHIIGWKGLVMQLCGDLVMVIGFVLYLYLSKKSSGIGYMY</sequence>
<dbReference type="EMBL" id="JAPFFF010000003">
    <property type="protein sequence ID" value="KAK8895226.1"/>
    <property type="molecule type" value="Genomic_DNA"/>
</dbReference>
<evidence type="ECO:0000313" key="8">
    <source>
        <dbReference type="Proteomes" id="UP001470230"/>
    </source>
</evidence>
<keyword evidence="3 6" id="KW-0812">Transmembrane</keyword>
<feature type="transmembrane region" description="Helical" evidence="6">
    <location>
        <begin position="98"/>
        <end position="117"/>
    </location>
</feature>
<protein>
    <submittedName>
        <fullName evidence="7">Uncharacterized protein</fullName>
    </submittedName>
</protein>
<comment type="subcellular location">
    <subcellularLocation>
        <location evidence="1">Membrane</location>
        <topology evidence="1">Multi-pass membrane protein</topology>
    </subcellularLocation>
</comment>
<organism evidence="7 8">
    <name type="scientific">Tritrichomonas musculus</name>
    <dbReference type="NCBI Taxonomy" id="1915356"/>
    <lineage>
        <taxon>Eukaryota</taxon>
        <taxon>Metamonada</taxon>
        <taxon>Parabasalia</taxon>
        <taxon>Tritrichomonadida</taxon>
        <taxon>Tritrichomonadidae</taxon>
        <taxon>Tritrichomonas</taxon>
    </lineage>
</organism>
<feature type="transmembrane region" description="Helical" evidence="6">
    <location>
        <begin position="31"/>
        <end position="51"/>
    </location>
</feature>
<proteinExistence type="inferred from homology"/>
<keyword evidence="8" id="KW-1185">Reference proteome</keyword>
<evidence type="ECO:0000256" key="1">
    <source>
        <dbReference type="ARBA" id="ARBA00004141"/>
    </source>
</evidence>
<name>A0ABR2KVW7_9EUKA</name>
<comment type="similarity">
    <text evidence="2">Belongs to the OB-RGRP/VPS55 family.</text>
</comment>
<dbReference type="PANTHER" id="PTHR12050">
    <property type="entry name" value="LEPTIN RECEPTOR-RELATED"/>
    <property type="match status" value="1"/>
</dbReference>
<evidence type="ECO:0000256" key="4">
    <source>
        <dbReference type="ARBA" id="ARBA00022989"/>
    </source>
</evidence>
<gene>
    <name evidence="7" type="ORF">M9Y10_023668</name>
</gene>
<accession>A0ABR2KVW7</accession>
<keyword evidence="4 6" id="KW-1133">Transmembrane helix</keyword>
<dbReference type="PANTHER" id="PTHR12050:SF0">
    <property type="entry name" value="RH04491P"/>
    <property type="match status" value="1"/>
</dbReference>
<dbReference type="Pfam" id="PF04133">
    <property type="entry name" value="Vps55"/>
    <property type="match status" value="1"/>
</dbReference>
<evidence type="ECO:0000313" key="7">
    <source>
        <dbReference type="EMBL" id="KAK8895226.1"/>
    </source>
</evidence>
<feature type="transmembrane region" description="Helical" evidence="6">
    <location>
        <begin position="67"/>
        <end position="86"/>
    </location>
</feature>
<dbReference type="Proteomes" id="UP001470230">
    <property type="component" value="Unassembled WGS sequence"/>
</dbReference>
<evidence type="ECO:0000256" key="2">
    <source>
        <dbReference type="ARBA" id="ARBA00005645"/>
    </source>
</evidence>
<evidence type="ECO:0000256" key="6">
    <source>
        <dbReference type="SAM" id="Phobius"/>
    </source>
</evidence>
<evidence type="ECO:0000256" key="3">
    <source>
        <dbReference type="ARBA" id="ARBA00022692"/>
    </source>
</evidence>
<evidence type="ECO:0000256" key="5">
    <source>
        <dbReference type="ARBA" id="ARBA00023136"/>
    </source>
</evidence>
<reference evidence="7 8" key="1">
    <citation type="submission" date="2024-04" db="EMBL/GenBank/DDBJ databases">
        <title>Tritrichomonas musculus Genome.</title>
        <authorList>
            <person name="Alves-Ferreira E."/>
            <person name="Grigg M."/>
            <person name="Lorenzi H."/>
            <person name="Galac M."/>
        </authorList>
    </citation>
    <scope>NUCLEOTIDE SEQUENCE [LARGE SCALE GENOMIC DNA]</scope>
    <source>
        <strain evidence="7 8">EAF2021</strain>
    </source>
</reference>
<feature type="transmembrane region" description="Helical" evidence="6">
    <location>
        <begin position="6"/>
        <end position="24"/>
    </location>
</feature>
<dbReference type="InterPro" id="IPR007262">
    <property type="entry name" value="Vps55/LEPROT"/>
</dbReference>
<comment type="caution">
    <text evidence="7">The sequence shown here is derived from an EMBL/GenBank/DDBJ whole genome shotgun (WGS) entry which is preliminary data.</text>
</comment>
<keyword evidence="5 6" id="KW-0472">Membrane</keyword>